<evidence type="ECO:0000313" key="4">
    <source>
        <dbReference type="Proteomes" id="UP000673975"/>
    </source>
</evidence>
<organism evidence="3 4">
    <name type="scientific">Natronogracilivirga saccharolytica</name>
    <dbReference type="NCBI Taxonomy" id="2812953"/>
    <lineage>
        <taxon>Bacteria</taxon>
        <taxon>Pseudomonadati</taxon>
        <taxon>Balneolota</taxon>
        <taxon>Balneolia</taxon>
        <taxon>Balneolales</taxon>
        <taxon>Cyclonatronaceae</taxon>
        <taxon>Natronogracilivirga</taxon>
    </lineage>
</organism>
<dbReference type="InterPro" id="IPR000192">
    <property type="entry name" value="Aminotrans_V_dom"/>
</dbReference>
<evidence type="ECO:0000256" key="1">
    <source>
        <dbReference type="ARBA" id="ARBA00022898"/>
    </source>
</evidence>
<dbReference type="Gene3D" id="3.90.1150.10">
    <property type="entry name" value="Aspartate Aminotransferase, domain 1"/>
    <property type="match status" value="1"/>
</dbReference>
<name>A0A8J7SB76_9BACT</name>
<dbReference type="Gene3D" id="3.40.640.10">
    <property type="entry name" value="Type I PLP-dependent aspartate aminotransferase-like (Major domain)"/>
    <property type="match status" value="1"/>
</dbReference>
<keyword evidence="4" id="KW-1185">Reference proteome</keyword>
<gene>
    <name evidence="3" type="ORF">NATSA_11165</name>
</gene>
<dbReference type="InterPro" id="IPR015421">
    <property type="entry name" value="PyrdxlP-dep_Trfase_major"/>
</dbReference>
<accession>A0A8J7SB76</accession>
<comment type="caution">
    <text evidence="3">The sequence shown here is derived from an EMBL/GenBank/DDBJ whole genome shotgun (WGS) entry which is preliminary data.</text>
</comment>
<keyword evidence="1" id="KW-0663">Pyridoxal phosphate</keyword>
<dbReference type="InterPro" id="IPR015422">
    <property type="entry name" value="PyrdxlP-dep_Trfase_small"/>
</dbReference>
<dbReference type="EMBL" id="JAFIDN010000009">
    <property type="protein sequence ID" value="MBP3193226.1"/>
    <property type="molecule type" value="Genomic_DNA"/>
</dbReference>
<dbReference type="PANTHER" id="PTHR43586">
    <property type="entry name" value="CYSTEINE DESULFURASE"/>
    <property type="match status" value="1"/>
</dbReference>
<evidence type="ECO:0000313" key="3">
    <source>
        <dbReference type="EMBL" id="MBP3193226.1"/>
    </source>
</evidence>
<keyword evidence="3" id="KW-0032">Aminotransferase</keyword>
<sequence length="368" mass="40772">MNHAAQSPLAGLTVDAINRHLEERHDGMMMTYPMDMEVIAECRERIRRLVNAGDARQIAFIGNTSEGLNKVTSGLDWNEGDEIILNSIEFPSNVLPYRKLESIGVRCIFVDAGDGTVPVERIEKAITPKTRMVALSAVQFLSGYRSDMEAVGALCRKHGILFVVDGIQAAGVVPVDVQKWGVDAFAAGGLKWLMAPMGIGFLYLSPRLCEEMNTPDPGWLSVEEPWDLLNYHQPLRTDAGRYEGGVTNIPGIYGLNASLGLLLDTGIDAVFSRITTCNRLLRNRMEEYGLKLYGSDHRDHESGIVTFTLPDNLANDDTEQMYRKENIYLSIRDGKLRISPHGYNTPDEIEHVIETTAAMLARGKSTTS</sequence>
<dbReference type="AlphaFoldDB" id="A0A8J7SB76"/>
<dbReference type="SUPFAM" id="SSF53383">
    <property type="entry name" value="PLP-dependent transferases"/>
    <property type="match status" value="1"/>
</dbReference>
<feature type="domain" description="Aminotransferase class V" evidence="2">
    <location>
        <begin position="36"/>
        <end position="330"/>
    </location>
</feature>
<dbReference type="Pfam" id="PF00266">
    <property type="entry name" value="Aminotran_5"/>
    <property type="match status" value="1"/>
</dbReference>
<dbReference type="GO" id="GO:0008483">
    <property type="term" value="F:transaminase activity"/>
    <property type="evidence" value="ECO:0007669"/>
    <property type="project" value="UniProtKB-KW"/>
</dbReference>
<evidence type="ECO:0000259" key="2">
    <source>
        <dbReference type="Pfam" id="PF00266"/>
    </source>
</evidence>
<dbReference type="Proteomes" id="UP000673975">
    <property type="component" value="Unassembled WGS sequence"/>
</dbReference>
<protein>
    <submittedName>
        <fullName evidence="3">Aminotransferase class V-fold PLP-dependent enzyme</fullName>
    </submittedName>
</protein>
<dbReference type="PANTHER" id="PTHR43586:SF15">
    <property type="entry name" value="BLR3095 PROTEIN"/>
    <property type="match status" value="1"/>
</dbReference>
<keyword evidence="3" id="KW-0808">Transferase</keyword>
<dbReference type="InterPro" id="IPR015424">
    <property type="entry name" value="PyrdxlP-dep_Trfase"/>
</dbReference>
<reference evidence="3" key="1">
    <citation type="submission" date="2021-02" db="EMBL/GenBank/DDBJ databases">
        <title>Natronogracilivirga saccharolytica gen. nov. sp. nov. a new anaerobic, haloalkiliphilic carbohydrate-fermenting bacterium from soda lake and proposing of Cyclonatronumiaceae fam. nov. in the phylum Balneolaeota.</title>
        <authorList>
            <person name="Zhilina T.N."/>
            <person name="Sorokin D.Y."/>
            <person name="Zavarzina D.G."/>
            <person name="Toshchakov S.V."/>
            <person name="Kublanov I.V."/>
        </authorList>
    </citation>
    <scope>NUCLEOTIDE SEQUENCE</scope>
    <source>
        <strain evidence="3">Z-1702</strain>
    </source>
</reference>
<proteinExistence type="predicted"/>